<dbReference type="NCBIfam" id="TIGR02167">
    <property type="entry name" value="Liste_lipo_26"/>
    <property type="match status" value="1"/>
</dbReference>
<gene>
    <name evidence="1" type="ORF">D2V08_10890</name>
</gene>
<comment type="caution">
    <text evidence="1">The sequence shown here is derived from an EMBL/GenBank/DDBJ whole genome shotgun (WGS) entry which is preliminary data.</text>
</comment>
<dbReference type="Gene3D" id="2.60.40.10">
    <property type="entry name" value="Immunoglobulins"/>
    <property type="match status" value="1"/>
</dbReference>
<protein>
    <submittedName>
        <fullName evidence="1">BspA family leucine-rich repeat surface protein</fullName>
    </submittedName>
</protein>
<dbReference type="Proteomes" id="UP000266067">
    <property type="component" value="Unassembled WGS sequence"/>
</dbReference>
<evidence type="ECO:0000313" key="1">
    <source>
        <dbReference type="EMBL" id="RIV32925.1"/>
    </source>
</evidence>
<accession>A0A3A1N5L9</accession>
<dbReference type="CDD" id="cd00146">
    <property type="entry name" value="PKD"/>
    <property type="match status" value="1"/>
</dbReference>
<evidence type="ECO:0000313" key="2">
    <source>
        <dbReference type="Proteomes" id="UP000266067"/>
    </source>
</evidence>
<dbReference type="InterPro" id="IPR011889">
    <property type="entry name" value="Liste_lipo_26"/>
</dbReference>
<dbReference type="InterPro" id="IPR005046">
    <property type="entry name" value="DUF285"/>
</dbReference>
<dbReference type="Pfam" id="PF03382">
    <property type="entry name" value="DUF285"/>
    <property type="match status" value="1"/>
</dbReference>
<organism evidence="1 2">
    <name type="scientific">Flagellimonas lutimaris</name>
    <dbReference type="NCBI Taxonomy" id="475082"/>
    <lineage>
        <taxon>Bacteria</taxon>
        <taxon>Pseudomonadati</taxon>
        <taxon>Bacteroidota</taxon>
        <taxon>Flavobacteriia</taxon>
        <taxon>Flavobacteriales</taxon>
        <taxon>Flavobacteriaceae</taxon>
        <taxon>Flagellimonas</taxon>
    </lineage>
</organism>
<reference evidence="1 2" key="1">
    <citation type="submission" date="2018-08" db="EMBL/GenBank/DDBJ databases">
        <title>Proposal of Muricauda 72 sp.nov. and Muricauda NH166 sp.nov., isolated from seawater.</title>
        <authorList>
            <person name="Cheng H."/>
            <person name="Wu Y.-H."/>
            <person name="Guo L.-L."/>
            <person name="Xu X.-W."/>
        </authorList>
    </citation>
    <scope>NUCLEOTIDE SEQUENCE [LARGE SCALE GENOMIC DNA]</scope>
    <source>
        <strain evidence="1 2">KCTC 22173</strain>
    </source>
</reference>
<name>A0A3A1N5L9_9FLAO</name>
<dbReference type="AlphaFoldDB" id="A0A3A1N5L9"/>
<dbReference type="EMBL" id="QXFH01000072">
    <property type="protein sequence ID" value="RIV32925.1"/>
    <property type="molecule type" value="Genomic_DNA"/>
</dbReference>
<keyword evidence="2" id="KW-1185">Reference proteome</keyword>
<sequence length="274" mass="30329">MHEEPESFVTKWEIPSDSFEELIGTNVNYAYDFVIDWGDGTIEEYNFENTKFIAHTFEKAGTYTVAIQSNFPAFVAKLGEDIALLTLVSIEQWGSIPWKSFHRAFAFCPNLGYNAQDAPDLSNVTDMSRMFTQSSFDGDISGWDTSNVQNMGHMFFYAKNFNGAIGNWDVGNVTSMNNMFYEAHSFDQNLGGWNIGNIADMSAMFHNCGMSPSNMNSILIGWADFVNQNGGPANITCGMGGITVCGPEVDMAGMILVNDNGWDFPGITNLFNCP</sequence>
<dbReference type="InterPro" id="IPR013783">
    <property type="entry name" value="Ig-like_fold"/>
</dbReference>
<proteinExistence type="predicted"/>